<evidence type="ECO:0000256" key="6">
    <source>
        <dbReference type="ARBA" id="ARBA00022968"/>
    </source>
</evidence>
<comment type="pathway">
    <text evidence="2">Protein modification; protein glycosylation.</text>
</comment>
<reference evidence="11" key="2">
    <citation type="submission" date="2021-01" db="EMBL/GenBank/DDBJ databases">
        <authorList>
            <person name="Schikora-Tamarit M.A."/>
        </authorList>
    </citation>
    <scope>NUCLEOTIDE SEQUENCE</scope>
    <source>
        <strain evidence="11">CBS2887</strain>
    </source>
</reference>
<dbReference type="GO" id="GO:0000139">
    <property type="term" value="C:Golgi membrane"/>
    <property type="evidence" value="ECO:0007669"/>
    <property type="project" value="UniProtKB-SubCell"/>
</dbReference>
<name>A0A9P8QAC1_WICPI</name>
<comment type="caution">
    <text evidence="11">The sequence shown here is derived from an EMBL/GenBank/DDBJ whole genome shotgun (WGS) entry which is preliminary data.</text>
</comment>
<evidence type="ECO:0008006" key="13">
    <source>
        <dbReference type="Google" id="ProtNLM"/>
    </source>
</evidence>
<evidence type="ECO:0000256" key="8">
    <source>
        <dbReference type="ARBA" id="ARBA00023034"/>
    </source>
</evidence>
<keyword evidence="4" id="KW-0808">Transferase</keyword>
<evidence type="ECO:0000256" key="9">
    <source>
        <dbReference type="ARBA" id="ARBA00023136"/>
    </source>
</evidence>
<dbReference type="InterPro" id="IPR029044">
    <property type="entry name" value="Nucleotide-diphossugar_trans"/>
</dbReference>
<reference evidence="11" key="1">
    <citation type="journal article" date="2021" name="Open Biol.">
        <title>Shared evolutionary footprints suggest mitochondrial oxidative damage underlies multiple complex I losses in fungi.</title>
        <authorList>
            <person name="Schikora-Tamarit M.A."/>
            <person name="Marcet-Houben M."/>
            <person name="Nosek J."/>
            <person name="Gabaldon T."/>
        </authorList>
    </citation>
    <scope>NUCLEOTIDE SEQUENCE</scope>
    <source>
        <strain evidence="11">CBS2887</strain>
    </source>
</reference>
<accession>A0A9P8QAC1</accession>
<evidence type="ECO:0000256" key="10">
    <source>
        <dbReference type="SAM" id="Phobius"/>
    </source>
</evidence>
<gene>
    <name evidence="11" type="ORF">WICPIJ_003047</name>
</gene>
<dbReference type="AlphaFoldDB" id="A0A9P8QAC1"/>
<dbReference type="InterPro" id="IPR022751">
    <property type="entry name" value="Alpha_mannosyltransferase"/>
</dbReference>
<evidence type="ECO:0000256" key="1">
    <source>
        <dbReference type="ARBA" id="ARBA00004323"/>
    </source>
</evidence>
<keyword evidence="8" id="KW-0333">Golgi apparatus</keyword>
<proteinExistence type="inferred from homology"/>
<protein>
    <recommendedName>
        <fullName evidence="13">Glycosyltransferase family 71 protein</fullName>
    </recommendedName>
</protein>
<keyword evidence="5 10" id="KW-0812">Transmembrane</keyword>
<comment type="subcellular location">
    <subcellularLocation>
        <location evidence="1">Golgi apparatus membrane</location>
        <topology evidence="1">Single-pass type II membrane protein</topology>
    </subcellularLocation>
</comment>
<comment type="similarity">
    <text evidence="3">Belongs to the MNN1/MNT family.</text>
</comment>
<dbReference type="SUPFAM" id="SSF53448">
    <property type="entry name" value="Nucleotide-diphospho-sugar transferases"/>
    <property type="match status" value="1"/>
</dbReference>
<evidence type="ECO:0000313" key="12">
    <source>
        <dbReference type="Proteomes" id="UP000774326"/>
    </source>
</evidence>
<dbReference type="GO" id="GO:0000026">
    <property type="term" value="F:alpha-1,2-mannosyltransferase activity"/>
    <property type="evidence" value="ECO:0007669"/>
    <property type="project" value="TreeGrafter"/>
</dbReference>
<evidence type="ECO:0000256" key="2">
    <source>
        <dbReference type="ARBA" id="ARBA00004922"/>
    </source>
</evidence>
<evidence type="ECO:0000256" key="5">
    <source>
        <dbReference type="ARBA" id="ARBA00022692"/>
    </source>
</evidence>
<evidence type="ECO:0000313" key="11">
    <source>
        <dbReference type="EMBL" id="KAH3685980.1"/>
    </source>
</evidence>
<dbReference type="GO" id="GO:0046354">
    <property type="term" value="P:mannan biosynthetic process"/>
    <property type="evidence" value="ECO:0007669"/>
    <property type="project" value="TreeGrafter"/>
</dbReference>
<evidence type="ECO:0000256" key="3">
    <source>
        <dbReference type="ARBA" id="ARBA00009105"/>
    </source>
</evidence>
<dbReference type="OrthoDB" id="4484309at2759"/>
<evidence type="ECO:0000256" key="4">
    <source>
        <dbReference type="ARBA" id="ARBA00022679"/>
    </source>
</evidence>
<keyword evidence="12" id="KW-1185">Reference proteome</keyword>
<evidence type="ECO:0000256" key="7">
    <source>
        <dbReference type="ARBA" id="ARBA00022989"/>
    </source>
</evidence>
<dbReference type="Pfam" id="PF11051">
    <property type="entry name" value="Mannosyl_trans3"/>
    <property type="match status" value="1"/>
</dbReference>
<dbReference type="PANTHER" id="PTHR31646">
    <property type="entry name" value="ALPHA-1,2-MANNOSYLTRANSFERASE MNN2"/>
    <property type="match status" value="1"/>
</dbReference>
<dbReference type="PANTHER" id="PTHR31646:SF1">
    <property type="entry name" value="ALPHA-1,2-MANNOSYLTRANSFERASE MNN2"/>
    <property type="match status" value="1"/>
</dbReference>
<organism evidence="11 12">
    <name type="scientific">Wickerhamomyces pijperi</name>
    <name type="common">Yeast</name>
    <name type="synonym">Pichia pijperi</name>
    <dbReference type="NCBI Taxonomy" id="599730"/>
    <lineage>
        <taxon>Eukaryota</taxon>
        <taxon>Fungi</taxon>
        <taxon>Dikarya</taxon>
        <taxon>Ascomycota</taxon>
        <taxon>Saccharomycotina</taxon>
        <taxon>Saccharomycetes</taxon>
        <taxon>Phaffomycetales</taxon>
        <taxon>Wickerhamomycetaceae</taxon>
        <taxon>Wickerhamomyces</taxon>
    </lineage>
</organism>
<dbReference type="EMBL" id="JAEUBG010001697">
    <property type="protein sequence ID" value="KAH3685980.1"/>
    <property type="molecule type" value="Genomic_DNA"/>
</dbReference>
<dbReference type="Proteomes" id="UP000774326">
    <property type="component" value="Unassembled WGS sequence"/>
</dbReference>
<keyword evidence="7 10" id="KW-1133">Transmembrane helix</keyword>
<keyword evidence="9 10" id="KW-0472">Membrane</keyword>
<feature type="transmembrane region" description="Helical" evidence="10">
    <location>
        <begin position="12"/>
        <end position="32"/>
    </location>
</feature>
<keyword evidence="6" id="KW-0735">Signal-anchor</keyword>
<sequence length="567" mass="64837">MPRPGWQDYLRYNRITRTALLLIALFVLIYQFTPHELTKQTQSISDYLGDMVTGSNGEHPRFFKDAITMLLNNSPRGIPNLKLSEGEMKAPSYWYIDVPGEPFTIDFLQKYTEISQAQLTELSSKHRSVKSNITEFTYPEGVFKGKGIVMVGGGDFLGTALTSILTLRDTGSKLPLELILTSFDEYQADVCEVMLPSLNAKCIILEEVLGSDLFEGLNLKKYELKVLGLFVSTFEHALLMDADNLAVKSPDYILNSSLFKKYGYIIWMDFWRQTISPYFYQIAGINIGEPVRKDGIYPDRDFSSRGESQLADLEGAIPDSTCEAGQLAINKRTHFKPLLMTVYYNLLGFKFYYQLLGQGAVGIGDKDTFIAGLTVFGIEPYFVKQRPLLLGYNYGENEAEWQDTTMVQYDPVQDFEYYSAAKEYMISKKIDPRINIFLNNDFTNNLRDEMQKALSGKHTLPQVQFLHMHNPKFNAYSNHIKGDYSIDSHPRRQFGNREKISGIIDKDYELRFLAISEWLACQSTIIPDNWKVVDRSEYCTAIKEHVAWLKKTSDTPSLGTVNFKFNF</sequence>